<dbReference type="SUPFAM" id="SSF52343">
    <property type="entry name" value="Ferredoxin reductase-like, C-terminal NADP-linked domain"/>
    <property type="match status" value="1"/>
</dbReference>
<feature type="transmembrane region" description="Helical" evidence="11">
    <location>
        <begin position="40"/>
        <end position="60"/>
    </location>
</feature>
<name>A0A9N9L6A5_9HELO</name>
<accession>A0A9N9L6A5</accession>
<dbReference type="SFLD" id="SFLDG01168">
    <property type="entry name" value="Ferric_reductase_subgroup_(FRE"/>
    <property type="match status" value="1"/>
</dbReference>
<gene>
    <name evidence="13" type="ORF">HYFRA_00011826</name>
</gene>
<dbReference type="OrthoDB" id="10006946at2759"/>
<evidence type="ECO:0000256" key="3">
    <source>
        <dbReference type="ARBA" id="ARBA00022448"/>
    </source>
</evidence>
<dbReference type="InterPro" id="IPR039261">
    <property type="entry name" value="FNR_nucleotide-bd"/>
</dbReference>
<keyword evidence="5" id="KW-0249">Electron transport</keyword>
<feature type="region of interest" description="Disordered" evidence="10">
    <location>
        <begin position="459"/>
        <end position="529"/>
    </location>
</feature>
<dbReference type="GO" id="GO:0006826">
    <property type="term" value="P:iron ion transport"/>
    <property type="evidence" value="ECO:0007669"/>
    <property type="project" value="TreeGrafter"/>
</dbReference>
<evidence type="ECO:0000256" key="5">
    <source>
        <dbReference type="ARBA" id="ARBA00022982"/>
    </source>
</evidence>
<dbReference type="InterPro" id="IPR017927">
    <property type="entry name" value="FAD-bd_FR_type"/>
</dbReference>
<dbReference type="Gene3D" id="3.40.50.80">
    <property type="entry name" value="Nucleotide-binding domain of ferredoxin-NADP reductase (FNR) module"/>
    <property type="match status" value="1"/>
</dbReference>
<dbReference type="InterPro" id="IPR051410">
    <property type="entry name" value="Ferric/Cupric_Reductase"/>
</dbReference>
<keyword evidence="3" id="KW-0813">Transport</keyword>
<keyword evidence="4 11" id="KW-0812">Transmembrane</keyword>
<comment type="subcellular location">
    <subcellularLocation>
        <location evidence="1">Membrane</location>
        <topology evidence="1">Multi-pass membrane protein</topology>
    </subcellularLocation>
</comment>
<dbReference type="InterPro" id="IPR013121">
    <property type="entry name" value="Fe_red_NAD-bd_6"/>
</dbReference>
<dbReference type="InterPro" id="IPR013112">
    <property type="entry name" value="FAD-bd_8"/>
</dbReference>
<evidence type="ECO:0000256" key="8">
    <source>
        <dbReference type="ARBA" id="ARBA00023065"/>
    </source>
</evidence>
<evidence type="ECO:0000256" key="10">
    <source>
        <dbReference type="SAM" id="MobiDB-lite"/>
    </source>
</evidence>
<dbReference type="GO" id="GO:0000293">
    <property type="term" value="F:ferric-chelate reductase activity"/>
    <property type="evidence" value="ECO:0007669"/>
    <property type="project" value="UniProtKB-ARBA"/>
</dbReference>
<feature type="transmembrane region" description="Helical" evidence="11">
    <location>
        <begin position="136"/>
        <end position="152"/>
    </location>
</feature>
<evidence type="ECO:0000313" key="14">
    <source>
        <dbReference type="Proteomes" id="UP000696280"/>
    </source>
</evidence>
<dbReference type="Proteomes" id="UP000696280">
    <property type="component" value="Unassembled WGS sequence"/>
</dbReference>
<sequence length="603" mass="66245">MAIHKPAATSNNATANAAAAAAEKKTQMLRAIQQIHNVRAAKYFAAAMAGFILLFTIFHWTRLLYSRYATKSVKNSSIMKSQVFLTRLSRRVLNNPVPGFDSIGHLVVVIVYLGINVSIAVTNVDFSTTISPAKRCGWLAFCNIAFLTFLALKNTPLAYLTAYSYESLNPLHQIAGYTTIVAALLHVTLESTYFKKTHYLAELVEHEQIFGMVAAGSLVTIFITAMTLKKLRYEAFYIIHITMYMTIIVMLCMHRSEIDKKEIIILLVAASMWGSDRILRGVRILWYSRNNQATVYPLPHGGTRVVLRRSPSRAIPGTHCFLWVPRIRHFETHPFTIASTSPNLELVISASDGFTRDLHEYAVKNPGASLHASIDGPYGALPNFSKTADKLVLVAGGSGASFTFGVALDTIKKLASESTTKIDFVWTVREEEVLTWFANELDELRNSPRVSLFLYTTRPSSSKTSGAQTPSSVSSPPADDEKSLVCSPSLNAPSTSSQSVDSSNSKAPYRIGDIEKQESPLAKEIPEHRHTQSWDSSVYDVVHGRPDIAAFVKDVVAKADKSDRIVIAGCGPGGMMDSLRKVATGAISVNGPSVEYHSEAFGW</sequence>
<comment type="caution">
    <text evidence="13">The sequence shown here is derived from an EMBL/GenBank/DDBJ whole genome shotgun (WGS) entry which is preliminary data.</text>
</comment>
<keyword evidence="7" id="KW-0560">Oxidoreductase</keyword>
<evidence type="ECO:0000256" key="2">
    <source>
        <dbReference type="ARBA" id="ARBA00006278"/>
    </source>
</evidence>
<protein>
    <recommendedName>
        <fullName evidence="12">FAD-binding FR-type domain-containing protein</fullName>
    </recommendedName>
</protein>
<keyword evidence="8" id="KW-0406">Ion transport</keyword>
<evidence type="ECO:0000256" key="1">
    <source>
        <dbReference type="ARBA" id="ARBA00004141"/>
    </source>
</evidence>
<feature type="compositionally biased region" description="Polar residues" evidence="10">
    <location>
        <begin position="459"/>
        <end position="475"/>
    </location>
</feature>
<evidence type="ECO:0000256" key="7">
    <source>
        <dbReference type="ARBA" id="ARBA00023002"/>
    </source>
</evidence>
<dbReference type="Pfam" id="PF01794">
    <property type="entry name" value="Ferric_reduct"/>
    <property type="match status" value="1"/>
</dbReference>
<proteinExistence type="inferred from homology"/>
<keyword evidence="14" id="KW-1185">Reference proteome</keyword>
<dbReference type="Pfam" id="PF08030">
    <property type="entry name" value="NAD_binding_6"/>
    <property type="match status" value="1"/>
</dbReference>
<feature type="domain" description="FAD-binding FR-type" evidence="12">
    <location>
        <begin position="271"/>
        <end position="384"/>
    </location>
</feature>
<dbReference type="GO" id="GO:0006879">
    <property type="term" value="P:intracellular iron ion homeostasis"/>
    <property type="evidence" value="ECO:0007669"/>
    <property type="project" value="TreeGrafter"/>
</dbReference>
<feature type="transmembrane region" description="Helical" evidence="11">
    <location>
        <begin position="235"/>
        <end position="253"/>
    </location>
</feature>
<dbReference type="CDD" id="cd06186">
    <property type="entry name" value="NOX_Duox_like_FAD_NADP"/>
    <property type="match status" value="1"/>
</dbReference>
<evidence type="ECO:0000313" key="13">
    <source>
        <dbReference type="EMBL" id="CAG8958873.1"/>
    </source>
</evidence>
<feature type="transmembrane region" description="Helical" evidence="11">
    <location>
        <begin position="103"/>
        <end position="124"/>
    </location>
</feature>
<reference evidence="13" key="1">
    <citation type="submission" date="2021-07" db="EMBL/GenBank/DDBJ databases">
        <authorList>
            <person name="Durling M."/>
        </authorList>
    </citation>
    <scope>NUCLEOTIDE SEQUENCE</scope>
</reference>
<dbReference type="GO" id="GO:0005886">
    <property type="term" value="C:plasma membrane"/>
    <property type="evidence" value="ECO:0007669"/>
    <property type="project" value="TreeGrafter"/>
</dbReference>
<dbReference type="AlphaFoldDB" id="A0A9N9L6A5"/>
<dbReference type="PROSITE" id="PS51384">
    <property type="entry name" value="FAD_FR"/>
    <property type="match status" value="1"/>
</dbReference>
<dbReference type="EMBL" id="CAJVRL010000085">
    <property type="protein sequence ID" value="CAG8958873.1"/>
    <property type="molecule type" value="Genomic_DNA"/>
</dbReference>
<evidence type="ECO:0000259" key="12">
    <source>
        <dbReference type="PROSITE" id="PS51384"/>
    </source>
</evidence>
<feature type="compositionally biased region" description="Low complexity" evidence="10">
    <location>
        <begin position="494"/>
        <end position="505"/>
    </location>
</feature>
<evidence type="ECO:0000256" key="4">
    <source>
        <dbReference type="ARBA" id="ARBA00022692"/>
    </source>
</evidence>
<evidence type="ECO:0000256" key="9">
    <source>
        <dbReference type="ARBA" id="ARBA00023136"/>
    </source>
</evidence>
<dbReference type="GO" id="GO:0015677">
    <property type="term" value="P:copper ion import"/>
    <property type="evidence" value="ECO:0007669"/>
    <property type="project" value="TreeGrafter"/>
</dbReference>
<evidence type="ECO:0000256" key="6">
    <source>
        <dbReference type="ARBA" id="ARBA00022989"/>
    </source>
</evidence>
<dbReference type="PANTHER" id="PTHR32361:SF28">
    <property type="entry name" value="FRP1P"/>
    <property type="match status" value="1"/>
</dbReference>
<evidence type="ECO:0000256" key="11">
    <source>
        <dbReference type="SAM" id="Phobius"/>
    </source>
</evidence>
<dbReference type="InterPro" id="IPR013130">
    <property type="entry name" value="Fe3_Rdtase_TM_dom"/>
</dbReference>
<keyword evidence="9 11" id="KW-0472">Membrane</keyword>
<keyword evidence="6 11" id="KW-1133">Transmembrane helix</keyword>
<comment type="similarity">
    <text evidence="2">Belongs to the ferric reductase (FRE) family.</text>
</comment>
<dbReference type="PANTHER" id="PTHR32361">
    <property type="entry name" value="FERRIC/CUPRIC REDUCTASE TRANSMEMBRANE COMPONENT"/>
    <property type="match status" value="1"/>
</dbReference>
<dbReference type="Pfam" id="PF08022">
    <property type="entry name" value="FAD_binding_8"/>
    <property type="match status" value="1"/>
</dbReference>
<feature type="transmembrane region" description="Helical" evidence="11">
    <location>
        <begin position="209"/>
        <end position="229"/>
    </location>
</feature>
<dbReference type="SFLD" id="SFLDS00052">
    <property type="entry name" value="Ferric_Reductase_Domain"/>
    <property type="match status" value="1"/>
</dbReference>
<organism evidence="13 14">
    <name type="scientific">Hymenoscyphus fraxineus</name>
    <dbReference type="NCBI Taxonomy" id="746836"/>
    <lineage>
        <taxon>Eukaryota</taxon>
        <taxon>Fungi</taxon>
        <taxon>Dikarya</taxon>
        <taxon>Ascomycota</taxon>
        <taxon>Pezizomycotina</taxon>
        <taxon>Leotiomycetes</taxon>
        <taxon>Helotiales</taxon>
        <taxon>Helotiaceae</taxon>
        <taxon>Hymenoscyphus</taxon>
    </lineage>
</organism>